<dbReference type="Proteomes" id="UP000184096">
    <property type="component" value="Chromosome I"/>
</dbReference>
<accession>A0A1M7UPA6</accession>
<feature type="signal peptide" evidence="2">
    <location>
        <begin position="1"/>
        <end position="20"/>
    </location>
</feature>
<evidence type="ECO:0008006" key="5">
    <source>
        <dbReference type="Google" id="ProtNLM"/>
    </source>
</evidence>
<evidence type="ECO:0000313" key="4">
    <source>
        <dbReference type="Proteomes" id="UP000184096"/>
    </source>
</evidence>
<keyword evidence="4" id="KW-1185">Reference proteome</keyword>
<dbReference type="EMBL" id="LT670849">
    <property type="protein sequence ID" value="SHN84727.1"/>
    <property type="molecule type" value="Genomic_DNA"/>
</dbReference>
<name>A0A1M7UPA6_9BRAD</name>
<evidence type="ECO:0000256" key="1">
    <source>
        <dbReference type="SAM" id="MobiDB-lite"/>
    </source>
</evidence>
<protein>
    <recommendedName>
        <fullName evidence="5">Peptidase C51 domain-containing protein</fullName>
    </recommendedName>
</protein>
<dbReference type="AlphaFoldDB" id="A0A1M7UPA6"/>
<feature type="chain" id="PRO_5013065528" description="Peptidase C51 domain-containing protein" evidence="2">
    <location>
        <begin position="21"/>
        <end position="198"/>
    </location>
</feature>
<sequence length="198" mass="21718">MRKFVAASALVFAFATSAEARTQHHHYRHYAHYHYGHYAHRHYRQQPQEFGFSNFGSGSFGSGSGFGSGFASGFGDSSFENSGRRRSRYERSSSGQTSYRSASVGGRPGAWCGWYMRQQVGADPGPQYNLARSWAHYGSNAGGPSVGTIVVWSHHVGKIVGRENGQWIVESGNDGHAVRTRPRSLAGAIAFRNAYASF</sequence>
<reference evidence="4" key="1">
    <citation type="submission" date="2016-11" db="EMBL/GenBank/DDBJ databases">
        <authorList>
            <person name="Varghese N."/>
            <person name="Submissions S."/>
        </authorList>
    </citation>
    <scope>NUCLEOTIDE SEQUENCE [LARGE SCALE GENOMIC DNA]</scope>
    <source>
        <strain evidence="4">GAS401</strain>
    </source>
</reference>
<gene>
    <name evidence="3" type="ORF">SAMN05444170_6040</name>
</gene>
<keyword evidence="2" id="KW-0732">Signal</keyword>
<proteinExistence type="predicted"/>
<evidence type="ECO:0000256" key="2">
    <source>
        <dbReference type="SAM" id="SignalP"/>
    </source>
</evidence>
<organism evidence="3 4">
    <name type="scientific">Bradyrhizobium erythrophlei</name>
    <dbReference type="NCBI Taxonomy" id="1437360"/>
    <lineage>
        <taxon>Bacteria</taxon>
        <taxon>Pseudomonadati</taxon>
        <taxon>Pseudomonadota</taxon>
        <taxon>Alphaproteobacteria</taxon>
        <taxon>Hyphomicrobiales</taxon>
        <taxon>Nitrobacteraceae</taxon>
        <taxon>Bradyrhizobium</taxon>
    </lineage>
</organism>
<feature type="region of interest" description="Disordered" evidence="1">
    <location>
        <begin position="77"/>
        <end position="105"/>
    </location>
</feature>
<evidence type="ECO:0000313" key="3">
    <source>
        <dbReference type="EMBL" id="SHN84727.1"/>
    </source>
</evidence>